<sequence>MSKWRFSLLSITVAAFWSVQAATITSFNEVENNDGLLSIPIVGIDRKTANLPQWGFQKADAEQVSSFKVPLENIDLAYLMNVSIGTPPQPFTLLLDTGSSTTWVPLEGCGESCGYPPHTLSPNASSTFEQTDMLFGIRYGQGFSRGFYGKDTFTFNGNFSVPNTEFAVSDMNDGELTSDGADGIVGIGPDALSKYNNPDNVVVPTLVTSMKNAGMIKNSTFSVYFKSIDDAKQSDTRVNGDIVFGGVDLSKVENNTIKYMPITTNENYKDYWAVDIHKITVDGNVTNYETGLPSLVDTGSTLIFLPQEIVISVMSKVRGLSTDYWGQYLVPCDTPDLVPITFTMGSHEFTINPQEYIVPYSVGGAFYNSVEYCYTYLYEAPSFVDSILGYGFLQQFVSVYDDDNKRLGLGRIAR</sequence>
<dbReference type="Gene3D" id="2.40.70.10">
    <property type="entry name" value="Acid Proteases"/>
    <property type="match status" value="2"/>
</dbReference>
<dbReference type="Proteomes" id="UP000646827">
    <property type="component" value="Unassembled WGS sequence"/>
</dbReference>
<evidence type="ECO:0000313" key="8">
    <source>
        <dbReference type="Proteomes" id="UP000646827"/>
    </source>
</evidence>
<dbReference type="PRINTS" id="PR00792">
    <property type="entry name" value="PEPSIN"/>
</dbReference>
<dbReference type="EMBL" id="JAEPRB010000005">
    <property type="protein sequence ID" value="KAG2227672.1"/>
    <property type="molecule type" value="Genomic_DNA"/>
</dbReference>
<keyword evidence="5" id="KW-0732">Signal</keyword>
<dbReference type="GO" id="GO:0004190">
    <property type="term" value="F:aspartic-type endopeptidase activity"/>
    <property type="evidence" value="ECO:0007669"/>
    <property type="project" value="UniProtKB-KW"/>
</dbReference>
<evidence type="ECO:0000256" key="4">
    <source>
        <dbReference type="RuleBase" id="RU000454"/>
    </source>
</evidence>
<dbReference type="SUPFAM" id="SSF50630">
    <property type="entry name" value="Acid proteases"/>
    <property type="match status" value="1"/>
</dbReference>
<dbReference type="GO" id="GO:0006508">
    <property type="term" value="P:proteolysis"/>
    <property type="evidence" value="ECO:0007669"/>
    <property type="project" value="UniProtKB-KW"/>
</dbReference>
<keyword evidence="4" id="KW-0645">Protease</keyword>
<feature type="signal peptide" evidence="5">
    <location>
        <begin position="1"/>
        <end position="21"/>
    </location>
</feature>
<evidence type="ECO:0000256" key="5">
    <source>
        <dbReference type="SAM" id="SignalP"/>
    </source>
</evidence>
<dbReference type="CDD" id="cd05471">
    <property type="entry name" value="pepsin_like"/>
    <property type="match status" value="1"/>
</dbReference>
<dbReference type="PROSITE" id="PS51767">
    <property type="entry name" value="PEPTIDASE_A1"/>
    <property type="match status" value="1"/>
</dbReference>
<proteinExistence type="inferred from homology"/>
<dbReference type="InterPro" id="IPR033121">
    <property type="entry name" value="PEPTIDASE_A1"/>
</dbReference>
<evidence type="ECO:0000256" key="3">
    <source>
        <dbReference type="PIRSR" id="PIRSR601461-1"/>
    </source>
</evidence>
<dbReference type="PANTHER" id="PTHR47966">
    <property type="entry name" value="BETA-SITE APP-CLEAVING ENZYME, ISOFORM A-RELATED"/>
    <property type="match status" value="1"/>
</dbReference>
<evidence type="ECO:0000256" key="2">
    <source>
        <dbReference type="ARBA" id="ARBA00022750"/>
    </source>
</evidence>
<dbReference type="InterPro" id="IPR021109">
    <property type="entry name" value="Peptidase_aspartic_dom_sf"/>
</dbReference>
<keyword evidence="8" id="KW-1185">Reference proteome</keyword>
<feature type="active site" evidence="3">
    <location>
        <position position="297"/>
    </location>
</feature>
<dbReference type="Pfam" id="PF00026">
    <property type="entry name" value="Asp"/>
    <property type="match status" value="1"/>
</dbReference>
<dbReference type="InterPro" id="IPR001461">
    <property type="entry name" value="Aspartic_peptidase_A1"/>
</dbReference>
<keyword evidence="4" id="KW-0378">Hydrolase</keyword>
<dbReference type="InterPro" id="IPR034164">
    <property type="entry name" value="Pepsin-like_dom"/>
</dbReference>
<dbReference type="AlphaFoldDB" id="A0A8H7SE80"/>
<comment type="similarity">
    <text evidence="1 4">Belongs to the peptidase A1 family.</text>
</comment>
<dbReference type="PANTHER" id="PTHR47966:SF51">
    <property type="entry name" value="BETA-SITE APP-CLEAVING ENZYME, ISOFORM A-RELATED"/>
    <property type="match status" value="1"/>
</dbReference>
<feature type="active site" evidence="3">
    <location>
        <position position="96"/>
    </location>
</feature>
<feature type="domain" description="Peptidase A1" evidence="6">
    <location>
        <begin position="78"/>
        <end position="410"/>
    </location>
</feature>
<dbReference type="OrthoDB" id="660550at2759"/>
<organism evidence="7 8">
    <name type="scientific">Circinella minor</name>
    <dbReference type="NCBI Taxonomy" id="1195481"/>
    <lineage>
        <taxon>Eukaryota</taxon>
        <taxon>Fungi</taxon>
        <taxon>Fungi incertae sedis</taxon>
        <taxon>Mucoromycota</taxon>
        <taxon>Mucoromycotina</taxon>
        <taxon>Mucoromycetes</taxon>
        <taxon>Mucorales</taxon>
        <taxon>Lichtheimiaceae</taxon>
        <taxon>Circinella</taxon>
    </lineage>
</organism>
<dbReference type="PROSITE" id="PS00141">
    <property type="entry name" value="ASP_PROTEASE"/>
    <property type="match status" value="1"/>
</dbReference>
<accession>A0A8H7SE80</accession>
<gene>
    <name evidence="7" type="ORF">INT45_004714</name>
</gene>
<keyword evidence="2 4" id="KW-0064">Aspartyl protease</keyword>
<evidence type="ECO:0000313" key="7">
    <source>
        <dbReference type="EMBL" id="KAG2227672.1"/>
    </source>
</evidence>
<protein>
    <recommendedName>
        <fullName evidence="6">Peptidase A1 domain-containing protein</fullName>
    </recommendedName>
</protein>
<reference evidence="7 8" key="1">
    <citation type="submission" date="2020-12" db="EMBL/GenBank/DDBJ databases">
        <title>Metabolic potential, ecology and presence of endohyphal bacteria is reflected in genomic diversity of Mucoromycotina.</title>
        <authorList>
            <person name="Muszewska A."/>
            <person name="Okrasinska A."/>
            <person name="Steczkiewicz K."/>
            <person name="Drgas O."/>
            <person name="Orlowska M."/>
            <person name="Perlinska-Lenart U."/>
            <person name="Aleksandrzak-Piekarczyk T."/>
            <person name="Szatraj K."/>
            <person name="Zielenkiewicz U."/>
            <person name="Pilsyk S."/>
            <person name="Malc E."/>
            <person name="Mieczkowski P."/>
            <person name="Kruszewska J.S."/>
            <person name="Biernat P."/>
            <person name="Pawlowska J."/>
        </authorList>
    </citation>
    <scope>NUCLEOTIDE SEQUENCE [LARGE SCALE GENOMIC DNA]</scope>
    <source>
        <strain evidence="7 8">CBS 142.35</strain>
    </source>
</reference>
<evidence type="ECO:0000259" key="6">
    <source>
        <dbReference type="PROSITE" id="PS51767"/>
    </source>
</evidence>
<feature type="chain" id="PRO_5034180103" description="Peptidase A1 domain-containing protein" evidence="5">
    <location>
        <begin position="22"/>
        <end position="414"/>
    </location>
</feature>
<name>A0A8H7SE80_9FUNG</name>
<comment type="caution">
    <text evidence="7">The sequence shown here is derived from an EMBL/GenBank/DDBJ whole genome shotgun (WGS) entry which is preliminary data.</text>
</comment>
<dbReference type="InterPro" id="IPR001969">
    <property type="entry name" value="Aspartic_peptidase_AS"/>
</dbReference>
<evidence type="ECO:0000256" key="1">
    <source>
        <dbReference type="ARBA" id="ARBA00007447"/>
    </source>
</evidence>